<protein>
    <submittedName>
        <fullName evidence="2">Uncharacterized protein</fullName>
    </submittedName>
</protein>
<feature type="compositionally biased region" description="Basic residues" evidence="1">
    <location>
        <begin position="152"/>
        <end position="167"/>
    </location>
</feature>
<dbReference type="EMBL" id="JAHHUM010001516">
    <property type="protein sequence ID" value="KAK5610931.1"/>
    <property type="molecule type" value="Genomic_DNA"/>
</dbReference>
<comment type="caution">
    <text evidence="2">The sequence shown here is derived from an EMBL/GenBank/DDBJ whole genome shotgun (WGS) entry which is preliminary data.</text>
</comment>
<evidence type="ECO:0000313" key="2">
    <source>
        <dbReference type="EMBL" id="KAK5610931.1"/>
    </source>
</evidence>
<feature type="compositionally biased region" description="Polar residues" evidence="1">
    <location>
        <begin position="1"/>
        <end position="10"/>
    </location>
</feature>
<dbReference type="AlphaFoldDB" id="A0AAV9RPM3"/>
<reference evidence="2 3" key="1">
    <citation type="submission" date="2021-06" db="EMBL/GenBank/DDBJ databases">
        <authorList>
            <person name="Palmer J.M."/>
        </authorList>
    </citation>
    <scope>NUCLEOTIDE SEQUENCE [LARGE SCALE GENOMIC DNA]</scope>
    <source>
        <strain evidence="2 3">MEX-2019</strain>
        <tissue evidence="2">Muscle</tissue>
    </source>
</reference>
<feature type="region of interest" description="Disordered" evidence="1">
    <location>
        <begin position="134"/>
        <end position="171"/>
    </location>
</feature>
<proteinExistence type="predicted"/>
<name>A0AAV9RPM3_9TELE</name>
<evidence type="ECO:0000256" key="1">
    <source>
        <dbReference type="SAM" id="MobiDB-lite"/>
    </source>
</evidence>
<organism evidence="2 3">
    <name type="scientific">Crenichthys baileyi</name>
    <name type="common">White River springfish</name>
    <dbReference type="NCBI Taxonomy" id="28760"/>
    <lineage>
        <taxon>Eukaryota</taxon>
        <taxon>Metazoa</taxon>
        <taxon>Chordata</taxon>
        <taxon>Craniata</taxon>
        <taxon>Vertebrata</taxon>
        <taxon>Euteleostomi</taxon>
        <taxon>Actinopterygii</taxon>
        <taxon>Neopterygii</taxon>
        <taxon>Teleostei</taxon>
        <taxon>Neoteleostei</taxon>
        <taxon>Acanthomorphata</taxon>
        <taxon>Ovalentaria</taxon>
        <taxon>Atherinomorphae</taxon>
        <taxon>Cyprinodontiformes</taxon>
        <taxon>Goodeidae</taxon>
        <taxon>Crenichthys</taxon>
    </lineage>
</organism>
<keyword evidence="3" id="KW-1185">Reference proteome</keyword>
<accession>A0AAV9RPM3</accession>
<sequence>MVKAGNSWQPSRLARVPEGFMDEPPPHPDPVPGSVPEGFMDEPPPHPDPVSGPVPEGLLDEPPPHPDPVPSSVPEGSQAELPSHSVPVREGLVDGLPPLPAPVPGPVLEGSEDELPPSLVPVPEEFVEDLSTLPVPVPEGCEDAPSPPAVSRRLRHRSPRPRRRSHRGLSWSRHLPSDHQLLRHRPAQHLRRRLADRLPLRGLLIAGSTGDSLRGSRLNSGSAGDGLWAGCLNSCPPSEATSAHPCRMFVFVFVLWASGIRP</sequence>
<dbReference type="Proteomes" id="UP001311232">
    <property type="component" value="Unassembled WGS sequence"/>
</dbReference>
<gene>
    <name evidence="2" type="ORF">CRENBAI_024386</name>
</gene>
<feature type="region of interest" description="Disordered" evidence="1">
    <location>
        <begin position="1"/>
        <end position="118"/>
    </location>
</feature>
<evidence type="ECO:0000313" key="3">
    <source>
        <dbReference type="Proteomes" id="UP001311232"/>
    </source>
</evidence>